<dbReference type="EMBL" id="LSRX01000093">
    <property type="protein sequence ID" value="OLQ09680.1"/>
    <property type="molecule type" value="Genomic_DNA"/>
</dbReference>
<organism evidence="2 3">
    <name type="scientific">Symbiodinium microadriaticum</name>
    <name type="common">Dinoflagellate</name>
    <name type="synonym">Zooxanthella microadriatica</name>
    <dbReference type="NCBI Taxonomy" id="2951"/>
    <lineage>
        <taxon>Eukaryota</taxon>
        <taxon>Sar</taxon>
        <taxon>Alveolata</taxon>
        <taxon>Dinophyceae</taxon>
        <taxon>Suessiales</taxon>
        <taxon>Symbiodiniaceae</taxon>
        <taxon>Symbiodinium</taxon>
    </lineage>
</organism>
<dbReference type="Proteomes" id="UP000186817">
    <property type="component" value="Unassembled WGS sequence"/>
</dbReference>
<keyword evidence="3" id="KW-1185">Reference proteome</keyword>
<evidence type="ECO:0000313" key="2">
    <source>
        <dbReference type="EMBL" id="OLQ09680.1"/>
    </source>
</evidence>
<dbReference type="OrthoDB" id="448331at2759"/>
<evidence type="ECO:0000256" key="1">
    <source>
        <dbReference type="SAM" id="MobiDB-lite"/>
    </source>
</evidence>
<dbReference type="AlphaFoldDB" id="A0A1Q9EQI4"/>
<comment type="caution">
    <text evidence="2">The sequence shown here is derived from an EMBL/GenBank/DDBJ whole genome shotgun (WGS) entry which is preliminary data.</text>
</comment>
<evidence type="ECO:0000313" key="3">
    <source>
        <dbReference type="Proteomes" id="UP000186817"/>
    </source>
</evidence>
<accession>A0A1Q9EQI4</accession>
<gene>
    <name evidence="2" type="ORF">AK812_SmicGene6746</name>
</gene>
<proteinExistence type="predicted"/>
<sequence length="510" mass="53088">MYLVALEEHLLIQALRALLPVDGQSCPPHLALAARNDIVAIAQDLLCSEALPAFLRYADELALHLQGETRVMFPPLPRAASESGTPAEACAEAYLLEGSGALWAAIRQVATLLPFRDDRRPHGNGRVIAFGAFNKGGLLGIHKHTTRHQAVCTLLNAAVRAISAQHCWTTLVLTYNNHTTPHYDKGNSEVVPSLLIGLTHHDSGEVWIEQPGGTHYQLIDGTMVAGELHHTSACGLLFSGAKQCHATCQWSGTRITLIAYTIRCHDLLLKGAKAAVSDESDVVASHSGAKSASVVCASPCLLYALQGAASVLFRLDGIVTAAVPVAWAVEAAIPDGVMLSGASSLDQGDRDSGTRHGGSDAVATCGADTRVGMIGTYNPGHATCSSWQDARWEWEPSTSGAMASNAASSTTSNVATHPGCTGDEAMTGIGSEGSSIGLSDQSPSAATPSLVHSCVQGVVNSPGLMDAGVEDYPSASLLIEVLSSSSEGARDDTAGSRCNANGLSSLNELD</sequence>
<protein>
    <submittedName>
        <fullName evidence="2">Uncharacterized protein</fullName>
    </submittedName>
</protein>
<name>A0A1Q9EQI4_SYMMI</name>
<feature type="region of interest" description="Disordered" evidence="1">
    <location>
        <begin position="485"/>
        <end position="510"/>
    </location>
</feature>
<feature type="compositionally biased region" description="Polar residues" evidence="1">
    <location>
        <begin position="496"/>
        <end position="510"/>
    </location>
</feature>
<reference evidence="2 3" key="1">
    <citation type="submission" date="2016-02" db="EMBL/GenBank/DDBJ databases">
        <title>Genome analysis of coral dinoflagellate symbionts highlights evolutionary adaptations to a symbiotic lifestyle.</title>
        <authorList>
            <person name="Aranda M."/>
            <person name="Li Y."/>
            <person name="Liew Y.J."/>
            <person name="Baumgarten S."/>
            <person name="Simakov O."/>
            <person name="Wilson M."/>
            <person name="Piel J."/>
            <person name="Ashoor H."/>
            <person name="Bougouffa S."/>
            <person name="Bajic V.B."/>
            <person name="Ryu T."/>
            <person name="Ravasi T."/>
            <person name="Bayer T."/>
            <person name="Micklem G."/>
            <person name="Kim H."/>
            <person name="Bhak J."/>
            <person name="Lajeunesse T.C."/>
            <person name="Voolstra C.R."/>
        </authorList>
    </citation>
    <scope>NUCLEOTIDE SEQUENCE [LARGE SCALE GENOMIC DNA]</scope>
    <source>
        <strain evidence="2 3">CCMP2467</strain>
    </source>
</reference>